<evidence type="ECO:0008006" key="3">
    <source>
        <dbReference type="Google" id="ProtNLM"/>
    </source>
</evidence>
<comment type="caution">
    <text evidence="1">The sequence shown here is derived from an EMBL/GenBank/DDBJ whole genome shotgun (WGS) entry which is preliminary data.</text>
</comment>
<dbReference type="AlphaFoldDB" id="A0A2D6LPD1"/>
<dbReference type="InterPro" id="IPR013321">
    <property type="entry name" value="Arc_rbn_hlx_hlx"/>
</dbReference>
<dbReference type="Pfam" id="PF17723">
    <property type="entry name" value="RHH_8"/>
    <property type="match status" value="1"/>
</dbReference>
<evidence type="ECO:0000313" key="1">
    <source>
        <dbReference type="EMBL" id="MAG18059.1"/>
    </source>
</evidence>
<dbReference type="EMBL" id="NZBD01000005">
    <property type="protein sequence ID" value="MAG18059.1"/>
    <property type="molecule type" value="Genomic_DNA"/>
</dbReference>
<evidence type="ECO:0000313" key="2">
    <source>
        <dbReference type="Proteomes" id="UP000226712"/>
    </source>
</evidence>
<proteinExistence type="predicted"/>
<dbReference type="Proteomes" id="UP000226712">
    <property type="component" value="Unassembled WGS sequence"/>
</dbReference>
<dbReference type="GO" id="GO:0006355">
    <property type="term" value="P:regulation of DNA-templated transcription"/>
    <property type="evidence" value="ECO:0007669"/>
    <property type="project" value="InterPro"/>
</dbReference>
<dbReference type="SUPFAM" id="SSF47598">
    <property type="entry name" value="Ribbon-helix-helix"/>
    <property type="match status" value="1"/>
</dbReference>
<gene>
    <name evidence="1" type="ORF">CL944_01135</name>
</gene>
<dbReference type="CDD" id="cd22231">
    <property type="entry name" value="RHH_NikR_HicB-like"/>
    <property type="match status" value="1"/>
</dbReference>
<accession>A0A2D6LPD1</accession>
<dbReference type="Gene3D" id="1.10.1220.10">
    <property type="entry name" value="Met repressor-like"/>
    <property type="match status" value="1"/>
</dbReference>
<dbReference type="InterPro" id="IPR041088">
    <property type="entry name" value="RHH_8"/>
</dbReference>
<dbReference type="InterPro" id="IPR010985">
    <property type="entry name" value="Ribbon_hlx_hlx"/>
</dbReference>
<sequence length="72" mass="8583">MKHYSLVIEEKLVNQVDELIKKHGLYASRSDFIRDSVRQRLIEIKKLLEDGETTITIEKPEKHEKEHFRGVH</sequence>
<name>A0A2D6LPD1_9ARCH</name>
<organism evidence="1 2">
    <name type="scientific">Candidatus Iainarchaeum sp</name>
    <dbReference type="NCBI Taxonomy" id="3101447"/>
    <lineage>
        <taxon>Archaea</taxon>
        <taxon>Candidatus Iainarchaeota</taxon>
        <taxon>Candidatus Iainarchaeia</taxon>
        <taxon>Candidatus Iainarchaeales</taxon>
        <taxon>Candidatus Iainarchaeaceae</taxon>
        <taxon>Candidatus Iainarchaeum</taxon>
    </lineage>
</organism>
<protein>
    <recommendedName>
        <fullName evidence="3">Ribbon-helix-helix protein CopG domain-containing protein</fullName>
    </recommendedName>
</protein>
<reference evidence="2" key="1">
    <citation type="submission" date="2017-09" db="EMBL/GenBank/DDBJ databases">
        <title>The Reconstruction of 2,631 Draft Metagenome-Assembled Genomes from the Global Oceans.</title>
        <authorList>
            <person name="Tully B.J."/>
            <person name="Graham E.D."/>
            <person name="Heidelberg J.F."/>
        </authorList>
    </citation>
    <scope>NUCLEOTIDE SEQUENCE [LARGE SCALE GENOMIC DNA]</scope>
</reference>